<evidence type="ECO:0000256" key="1">
    <source>
        <dbReference type="SAM" id="MobiDB-lite"/>
    </source>
</evidence>
<gene>
    <name evidence="2" type="ORF">JYU34_003985</name>
</gene>
<evidence type="ECO:0000313" key="2">
    <source>
        <dbReference type="EMBL" id="KAG7309536.1"/>
    </source>
</evidence>
<protein>
    <submittedName>
        <fullName evidence="2">Uncharacterized protein</fullName>
    </submittedName>
</protein>
<keyword evidence="3" id="KW-1185">Reference proteome</keyword>
<dbReference type="EMBL" id="JAHIBW010000006">
    <property type="protein sequence ID" value="KAG7309536.1"/>
    <property type="molecule type" value="Genomic_DNA"/>
</dbReference>
<feature type="region of interest" description="Disordered" evidence="1">
    <location>
        <begin position="1"/>
        <end position="23"/>
    </location>
</feature>
<comment type="caution">
    <text evidence="2">The sequence shown here is derived from an EMBL/GenBank/DDBJ whole genome shotgun (WGS) entry which is preliminary data.</text>
</comment>
<reference evidence="2 3" key="1">
    <citation type="submission" date="2021-06" db="EMBL/GenBank/DDBJ databases">
        <title>A haploid diamondback moth (Plutella xylostella L.) genome assembly resolves 31 chromosomes and identifies a diamide resistance mutation.</title>
        <authorList>
            <person name="Ward C.M."/>
            <person name="Perry K.D."/>
            <person name="Baker G."/>
            <person name="Powis K."/>
            <person name="Heckel D.G."/>
            <person name="Baxter S.W."/>
        </authorList>
    </citation>
    <scope>NUCLEOTIDE SEQUENCE [LARGE SCALE GENOMIC DNA]</scope>
    <source>
        <strain evidence="2 3">LV</strain>
        <tissue evidence="2">Single pupa</tissue>
    </source>
</reference>
<proteinExistence type="predicted"/>
<accession>A0ABQ7QWY5</accession>
<organism evidence="2 3">
    <name type="scientific">Plutella xylostella</name>
    <name type="common">Diamondback moth</name>
    <name type="synonym">Plutella maculipennis</name>
    <dbReference type="NCBI Taxonomy" id="51655"/>
    <lineage>
        <taxon>Eukaryota</taxon>
        <taxon>Metazoa</taxon>
        <taxon>Ecdysozoa</taxon>
        <taxon>Arthropoda</taxon>
        <taxon>Hexapoda</taxon>
        <taxon>Insecta</taxon>
        <taxon>Pterygota</taxon>
        <taxon>Neoptera</taxon>
        <taxon>Endopterygota</taxon>
        <taxon>Lepidoptera</taxon>
        <taxon>Glossata</taxon>
        <taxon>Ditrysia</taxon>
        <taxon>Yponomeutoidea</taxon>
        <taxon>Plutellidae</taxon>
        <taxon>Plutella</taxon>
    </lineage>
</organism>
<name>A0ABQ7QWY5_PLUXY</name>
<evidence type="ECO:0000313" key="3">
    <source>
        <dbReference type="Proteomes" id="UP000823941"/>
    </source>
</evidence>
<feature type="region of interest" description="Disordered" evidence="1">
    <location>
        <begin position="113"/>
        <end position="165"/>
    </location>
</feature>
<dbReference type="Proteomes" id="UP000823941">
    <property type="component" value="Chromosome 6"/>
</dbReference>
<sequence>MPMHGGVYSGASCGNTARAEPRRRRWMLESRSEILNTNLPPRARSAGGAGRGRWQYGCASGGGGGNQPADGNRFHASLNHARNGITTYFYSVPSDLPLDVPRDRDGLCVRRECEEGNECGPPGPPGKRGKKGKKGDSGEPGPPVSTGDTAAAAATRHAAPRRLTV</sequence>